<dbReference type="PANTHER" id="PTHR33993">
    <property type="entry name" value="GLYOXALASE-RELATED"/>
    <property type="match status" value="1"/>
</dbReference>
<organism evidence="2 3">
    <name type="scientific">Kribbella steppae</name>
    <dbReference type="NCBI Taxonomy" id="2512223"/>
    <lineage>
        <taxon>Bacteria</taxon>
        <taxon>Bacillati</taxon>
        <taxon>Actinomycetota</taxon>
        <taxon>Actinomycetes</taxon>
        <taxon>Propionibacteriales</taxon>
        <taxon>Kribbellaceae</taxon>
        <taxon>Kribbella</taxon>
    </lineage>
</organism>
<keyword evidence="3" id="KW-1185">Reference proteome</keyword>
<proteinExistence type="predicted"/>
<dbReference type="Gene3D" id="3.10.180.10">
    <property type="entry name" value="2,3-Dihydroxybiphenyl 1,2-Dioxygenase, domain 1"/>
    <property type="match status" value="1"/>
</dbReference>
<name>A0A4R2H438_9ACTN</name>
<dbReference type="InterPro" id="IPR029068">
    <property type="entry name" value="Glyas_Bleomycin-R_OHBP_Dase"/>
</dbReference>
<dbReference type="PANTHER" id="PTHR33993:SF14">
    <property type="entry name" value="GB|AAF24581.1"/>
    <property type="match status" value="1"/>
</dbReference>
<dbReference type="Pfam" id="PF00903">
    <property type="entry name" value="Glyoxalase"/>
    <property type="match status" value="1"/>
</dbReference>
<dbReference type="CDD" id="cd07247">
    <property type="entry name" value="SgaA_N_like"/>
    <property type="match status" value="1"/>
</dbReference>
<evidence type="ECO:0000313" key="2">
    <source>
        <dbReference type="EMBL" id="TCO20342.1"/>
    </source>
</evidence>
<gene>
    <name evidence="2" type="ORF">EV652_11288</name>
</gene>
<dbReference type="Proteomes" id="UP000294508">
    <property type="component" value="Unassembled WGS sequence"/>
</dbReference>
<dbReference type="AlphaFoldDB" id="A0A4R2H438"/>
<protein>
    <recommendedName>
        <fullName evidence="1">VOC domain-containing protein</fullName>
    </recommendedName>
</protein>
<evidence type="ECO:0000313" key="3">
    <source>
        <dbReference type="Proteomes" id="UP000294508"/>
    </source>
</evidence>
<dbReference type="InterPro" id="IPR004360">
    <property type="entry name" value="Glyas_Fos-R_dOase_dom"/>
</dbReference>
<dbReference type="InterPro" id="IPR037523">
    <property type="entry name" value="VOC_core"/>
</dbReference>
<dbReference type="SUPFAM" id="SSF54593">
    <property type="entry name" value="Glyoxalase/Bleomycin resistance protein/Dihydroxybiphenyl dioxygenase"/>
    <property type="match status" value="1"/>
</dbReference>
<dbReference type="OrthoDB" id="9793039at2"/>
<sequence>MTAPAPGALAWFEVATSDPDGAQKFYGSLFDWTFVADGPAAAGGMDYRNIRASGADAPMGGLFGTGGQLPDHAVFYILVADVEATCADAEQLGGSVVSKHLDPGPGAPAFAYLRDPSGNQFGVFTPPAA</sequence>
<dbReference type="PROSITE" id="PS51819">
    <property type="entry name" value="VOC"/>
    <property type="match status" value="1"/>
</dbReference>
<accession>A0A4R2H438</accession>
<dbReference type="EMBL" id="SLWN01000012">
    <property type="protein sequence ID" value="TCO20342.1"/>
    <property type="molecule type" value="Genomic_DNA"/>
</dbReference>
<evidence type="ECO:0000259" key="1">
    <source>
        <dbReference type="PROSITE" id="PS51819"/>
    </source>
</evidence>
<reference evidence="2 3" key="1">
    <citation type="journal article" date="2015" name="Stand. Genomic Sci.">
        <title>Genomic Encyclopedia of Bacterial and Archaeal Type Strains, Phase III: the genomes of soil and plant-associated and newly described type strains.</title>
        <authorList>
            <person name="Whitman W.B."/>
            <person name="Woyke T."/>
            <person name="Klenk H.P."/>
            <person name="Zhou Y."/>
            <person name="Lilburn T.G."/>
            <person name="Beck B.J."/>
            <person name="De Vos P."/>
            <person name="Vandamme P."/>
            <person name="Eisen J.A."/>
            <person name="Garrity G."/>
            <person name="Hugenholtz P."/>
            <person name="Kyrpides N.C."/>
        </authorList>
    </citation>
    <scope>NUCLEOTIDE SEQUENCE [LARGE SCALE GENOMIC DNA]</scope>
    <source>
        <strain evidence="2 3">VKM Ac-2572</strain>
    </source>
</reference>
<feature type="domain" description="VOC" evidence="1">
    <location>
        <begin position="8"/>
        <end position="126"/>
    </location>
</feature>
<dbReference type="RefSeq" id="WP_132212873.1">
    <property type="nucleotide sequence ID" value="NZ_SLWN01000012.1"/>
</dbReference>
<dbReference type="InterPro" id="IPR052164">
    <property type="entry name" value="Anthracycline_SecMetBiosynth"/>
</dbReference>
<comment type="caution">
    <text evidence="2">The sequence shown here is derived from an EMBL/GenBank/DDBJ whole genome shotgun (WGS) entry which is preliminary data.</text>
</comment>